<gene>
    <name evidence="1" type="ORF">P5G62_019825</name>
</gene>
<protein>
    <recommendedName>
        <fullName evidence="3">DUF3800 domain-containing protein</fullName>
    </recommendedName>
</protein>
<dbReference type="RefSeq" id="WP_306075816.1">
    <property type="nucleotide sequence ID" value="NZ_JAROBZ020000001.1"/>
</dbReference>
<dbReference type="Proteomes" id="UP001241748">
    <property type="component" value="Unassembled WGS sequence"/>
</dbReference>
<evidence type="ECO:0000313" key="1">
    <source>
        <dbReference type="EMBL" id="MFB3169362.1"/>
    </source>
</evidence>
<reference evidence="1 2" key="1">
    <citation type="submission" date="2024-05" db="EMBL/GenBank/DDBJ databases">
        <authorList>
            <person name="Venkateswaran K."/>
        </authorList>
    </citation>
    <scope>NUCLEOTIDE SEQUENCE [LARGE SCALE GENOMIC DNA]</scope>
    <source>
        <strain evidence="1 2">179-C4-2-HS</strain>
    </source>
</reference>
<proteinExistence type="predicted"/>
<organism evidence="1 2">
    <name type="scientific">Neobacillus driksii</name>
    <dbReference type="NCBI Taxonomy" id="3035913"/>
    <lineage>
        <taxon>Bacteria</taxon>
        <taxon>Bacillati</taxon>
        <taxon>Bacillota</taxon>
        <taxon>Bacilli</taxon>
        <taxon>Bacillales</taxon>
        <taxon>Bacillaceae</taxon>
        <taxon>Neobacillus</taxon>
    </lineage>
</organism>
<comment type="caution">
    <text evidence="1">The sequence shown here is derived from an EMBL/GenBank/DDBJ whole genome shotgun (WGS) entry which is preliminary data.</text>
</comment>
<sequence length="263" mass="30896">MKLTNEKGIPWGVRKQNNTNITPLDFTEIQELSLFIGVNIGSSYHNETDCAVLLYKDRTNWKLKTNENEDAFEFLYNNINFFSKNRYKNAESTFLKEYLIFTIGACLSSPIKPEYTIRDVDVERNNGNKIDQRWESESYHKMSDWLNRFPISGASKRVYLETFPLSNFPFDIKETRATEIEKSFLVDAFKKINEVPGSILNIQGWNEEHFKDENFRNAFVSMLVSIAYTRWKSIDKSGRHDFLKIIADHDGLYWLLDHESLNQ</sequence>
<evidence type="ECO:0008006" key="3">
    <source>
        <dbReference type="Google" id="ProtNLM"/>
    </source>
</evidence>
<evidence type="ECO:0000313" key="2">
    <source>
        <dbReference type="Proteomes" id="UP001241748"/>
    </source>
</evidence>
<dbReference type="EMBL" id="JAROBZ020000001">
    <property type="protein sequence ID" value="MFB3169362.1"/>
    <property type="molecule type" value="Genomic_DNA"/>
</dbReference>
<keyword evidence="2" id="KW-1185">Reference proteome</keyword>
<name>A0ABV4YWY5_9BACI</name>
<accession>A0ABV4YWY5</accession>